<gene>
    <name evidence="2" type="ORF">E2C06_01710</name>
</gene>
<evidence type="ECO:0000313" key="2">
    <source>
        <dbReference type="EMBL" id="TDH64678.1"/>
    </source>
</evidence>
<protein>
    <submittedName>
        <fullName evidence="2">Uncharacterized protein</fullName>
    </submittedName>
</protein>
<reference evidence="2 3" key="1">
    <citation type="journal article" date="2016" name="J. Microbiol.">
        <title>Dankookia rubra gen. nov., sp. nov., an alphaproteobacterium isolated from sediment of a shallow stream.</title>
        <authorList>
            <person name="Kim W.H."/>
            <person name="Kim D.H."/>
            <person name="Kang K."/>
            <person name="Ahn T.Y."/>
        </authorList>
    </citation>
    <scope>NUCLEOTIDE SEQUENCE [LARGE SCALE GENOMIC DNA]</scope>
    <source>
        <strain evidence="2 3">JCM30602</strain>
    </source>
</reference>
<feature type="region of interest" description="Disordered" evidence="1">
    <location>
        <begin position="21"/>
        <end position="57"/>
    </location>
</feature>
<evidence type="ECO:0000313" key="3">
    <source>
        <dbReference type="Proteomes" id="UP000295096"/>
    </source>
</evidence>
<dbReference type="Proteomes" id="UP000295096">
    <property type="component" value="Unassembled WGS sequence"/>
</dbReference>
<name>A0A4R5QPI4_9PROT</name>
<dbReference type="OrthoDB" id="7933542at2"/>
<comment type="caution">
    <text evidence="2">The sequence shown here is derived from an EMBL/GenBank/DDBJ whole genome shotgun (WGS) entry which is preliminary data.</text>
</comment>
<evidence type="ECO:0000256" key="1">
    <source>
        <dbReference type="SAM" id="MobiDB-lite"/>
    </source>
</evidence>
<dbReference type="AlphaFoldDB" id="A0A4R5QPI4"/>
<sequence length="73" mass="8156">MAKRRDDGKWAFFDVHYTDGSRTSNRKVPTDILGGLDGDEPARTEIESQDQRIADASGKPRRVIATLRRAVLA</sequence>
<proteinExistence type="predicted"/>
<organism evidence="2 3">
    <name type="scientific">Dankookia rubra</name>
    <dbReference type="NCBI Taxonomy" id="1442381"/>
    <lineage>
        <taxon>Bacteria</taxon>
        <taxon>Pseudomonadati</taxon>
        <taxon>Pseudomonadota</taxon>
        <taxon>Alphaproteobacteria</taxon>
        <taxon>Acetobacterales</taxon>
        <taxon>Roseomonadaceae</taxon>
        <taxon>Dankookia</taxon>
    </lineage>
</organism>
<keyword evidence="3" id="KW-1185">Reference proteome</keyword>
<feature type="compositionally biased region" description="Basic and acidic residues" evidence="1">
    <location>
        <begin position="40"/>
        <end position="53"/>
    </location>
</feature>
<accession>A0A4R5QPI4</accession>
<dbReference type="EMBL" id="SMSJ01000001">
    <property type="protein sequence ID" value="TDH64678.1"/>
    <property type="molecule type" value="Genomic_DNA"/>
</dbReference>
<dbReference type="RefSeq" id="WP_133286834.1">
    <property type="nucleotide sequence ID" value="NZ_SMSJ01000001.1"/>
</dbReference>